<protein>
    <submittedName>
        <fullName evidence="1">Uncharacterized protein</fullName>
    </submittedName>
</protein>
<accession>A0A495J3X8</accession>
<name>A0A495J3X8_9SPHI</name>
<dbReference type="AlphaFoldDB" id="A0A495J3X8"/>
<keyword evidence="2" id="KW-1185">Reference proteome</keyword>
<organism evidence="1 2">
    <name type="scientific">Mucilaginibacter gracilis</name>
    <dbReference type="NCBI Taxonomy" id="423350"/>
    <lineage>
        <taxon>Bacteria</taxon>
        <taxon>Pseudomonadati</taxon>
        <taxon>Bacteroidota</taxon>
        <taxon>Sphingobacteriia</taxon>
        <taxon>Sphingobacteriales</taxon>
        <taxon>Sphingobacteriaceae</taxon>
        <taxon>Mucilaginibacter</taxon>
    </lineage>
</organism>
<comment type="caution">
    <text evidence="1">The sequence shown here is derived from an EMBL/GenBank/DDBJ whole genome shotgun (WGS) entry which is preliminary data.</text>
</comment>
<evidence type="ECO:0000313" key="1">
    <source>
        <dbReference type="EMBL" id="RKR83302.1"/>
    </source>
</evidence>
<reference evidence="1 2" key="1">
    <citation type="submission" date="2018-10" db="EMBL/GenBank/DDBJ databases">
        <title>Genomic Encyclopedia of Archaeal and Bacterial Type Strains, Phase II (KMG-II): from individual species to whole genera.</title>
        <authorList>
            <person name="Goeker M."/>
        </authorList>
    </citation>
    <scope>NUCLEOTIDE SEQUENCE [LARGE SCALE GENOMIC DNA]</scope>
    <source>
        <strain evidence="1 2">DSM 18602</strain>
    </source>
</reference>
<gene>
    <name evidence="1" type="ORF">BDD43_3507</name>
</gene>
<evidence type="ECO:0000313" key="2">
    <source>
        <dbReference type="Proteomes" id="UP000268007"/>
    </source>
</evidence>
<dbReference type="Proteomes" id="UP000268007">
    <property type="component" value="Unassembled WGS sequence"/>
</dbReference>
<proteinExistence type="predicted"/>
<dbReference type="RefSeq" id="WP_121198816.1">
    <property type="nucleotide sequence ID" value="NZ_RBKU01000001.1"/>
</dbReference>
<dbReference type="EMBL" id="RBKU01000001">
    <property type="protein sequence ID" value="RKR83302.1"/>
    <property type="molecule type" value="Genomic_DNA"/>
</dbReference>
<sequence>MGKEKRIFISRDQKTIDEFRDSLDLMIPHIRSFVSLFNKLGVGEIKDSGELYAAYEDWKGFYSKKQFDSFEMNDAFVQMKITKENCIKMRDWIDPKGFYEAVEVVFSKLPWQKCSIKDFVIDEHGAVVIDNELFDAYVEANTVYAETENEIKLHTALTKAADILNEVNSIYKSITGKAAFIKSWSVQDRSHTMPINFITCETNTYSREGAIENITPNFDLISKAQKQKKP</sequence>